<keyword evidence="4" id="KW-1185">Reference proteome</keyword>
<evidence type="ECO:0000313" key="4">
    <source>
        <dbReference type="Proteomes" id="UP000029965"/>
    </source>
</evidence>
<dbReference type="GO" id="GO:0005634">
    <property type="term" value="C:nucleus"/>
    <property type="evidence" value="ECO:0007669"/>
    <property type="project" value="TreeGrafter"/>
</dbReference>
<dbReference type="EMBL" id="AQIB01069977">
    <property type="status" value="NOT_ANNOTATED_CDS"/>
    <property type="molecule type" value="Genomic_DNA"/>
</dbReference>
<dbReference type="AlphaFoldDB" id="A0A0D9RQC1"/>
<accession>A0A0D9RQC1</accession>
<dbReference type="InterPro" id="IPR004875">
    <property type="entry name" value="DDE_SF_endonuclease_dom"/>
</dbReference>
<evidence type="ECO:0000313" key="3">
    <source>
        <dbReference type="Ensembl" id="ENSCSAP00000010810.1"/>
    </source>
</evidence>
<dbReference type="Pfam" id="PF03184">
    <property type="entry name" value="DDE_1"/>
    <property type="match status" value="1"/>
</dbReference>
<dbReference type="jPOST" id="A0A0D9RQC1"/>
<name>A0A0D9RQC1_CHLSB</name>
<dbReference type="EMBL" id="AQIB01069976">
    <property type="status" value="NOT_ANNOTATED_CDS"/>
    <property type="molecule type" value="Genomic_DNA"/>
</dbReference>
<dbReference type="EMBL" id="AQIB01069975">
    <property type="status" value="NOT_ANNOTATED_CDS"/>
    <property type="molecule type" value="Genomic_DNA"/>
</dbReference>
<keyword evidence="1" id="KW-0238">DNA-binding</keyword>
<dbReference type="GeneTree" id="ENSGT00940000155163"/>
<dbReference type="GO" id="GO:0003677">
    <property type="term" value="F:DNA binding"/>
    <property type="evidence" value="ECO:0007669"/>
    <property type="project" value="UniProtKB-KW"/>
</dbReference>
<dbReference type="EMBL" id="AQIB01069980">
    <property type="status" value="NOT_ANNOTATED_CDS"/>
    <property type="molecule type" value="Genomic_DNA"/>
</dbReference>
<dbReference type="Proteomes" id="UP000029965">
    <property type="component" value="Chromosome 13"/>
</dbReference>
<dbReference type="InterPro" id="IPR050863">
    <property type="entry name" value="CenT-Element_Derived"/>
</dbReference>
<feature type="domain" description="HTH CENPB-type" evidence="2">
    <location>
        <begin position="1"/>
        <end position="61"/>
    </location>
</feature>
<evidence type="ECO:0000259" key="2">
    <source>
        <dbReference type="PROSITE" id="PS51253"/>
    </source>
</evidence>
<dbReference type="EMBL" id="AQIB01069978">
    <property type="status" value="NOT_ANNOTATED_CDS"/>
    <property type="molecule type" value="Genomic_DNA"/>
</dbReference>
<organism evidence="3 4">
    <name type="scientific">Chlorocebus sabaeus</name>
    <name type="common">Green monkey</name>
    <name type="synonym">Simia sabaea</name>
    <dbReference type="NCBI Taxonomy" id="60711"/>
    <lineage>
        <taxon>Eukaryota</taxon>
        <taxon>Metazoa</taxon>
        <taxon>Chordata</taxon>
        <taxon>Craniata</taxon>
        <taxon>Vertebrata</taxon>
        <taxon>Euteleostomi</taxon>
        <taxon>Mammalia</taxon>
        <taxon>Eutheria</taxon>
        <taxon>Euarchontoglires</taxon>
        <taxon>Primates</taxon>
        <taxon>Haplorrhini</taxon>
        <taxon>Catarrhini</taxon>
        <taxon>Cercopithecidae</taxon>
        <taxon>Cercopithecinae</taxon>
        <taxon>Chlorocebus</taxon>
    </lineage>
</organism>
<reference evidence="3 4" key="1">
    <citation type="submission" date="2014-03" db="EMBL/GenBank/DDBJ databases">
        <authorList>
            <person name="Warren W."/>
            <person name="Wilson R.K."/>
        </authorList>
    </citation>
    <scope>NUCLEOTIDE SEQUENCE</scope>
</reference>
<dbReference type="eggNOG" id="KOG3105">
    <property type="taxonomic scope" value="Eukaryota"/>
</dbReference>
<proteinExistence type="predicted"/>
<reference evidence="3" key="2">
    <citation type="submission" date="2025-08" db="UniProtKB">
        <authorList>
            <consortium name="Ensembl"/>
        </authorList>
    </citation>
    <scope>IDENTIFICATION</scope>
</reference>
<sequence length="473" mass="54809">VVWIKDQTNHNIPLKPNLAQALTLFDSLKAEGDEGTAEGKFKTSRGWFMRFKQRSHLHKVQNKTANDDLKAAAIYLEDLSKITDEGSCTKQWIFNVDKTSLYWKMVSSREKSMPGIKIIQKALLLGVTAAGDFKLKPMHIYRSKHSRLKTYAKSILTILYKWNNNTCRTAHLFTEYLTEYFKPTVEIYCSEKKPFKILLLIDKAPSCPRVLMEIHKEKSVFTCLLIQHPLIQHPNAYIISTFKSYYLRNIFCKAIATIEIPLDGSEKTSWKEFNILDAIKNNCVLLEEEVKVSTDLRIQWRKYLQPALMDDFERFKNSVEEVPAGVVETCGRNSKRTKFETEPEDVTELLQSHDHEELLLMNQQRKRFFEIASTAGEDAVEIPETTTKKLKQYINRIEKVAAGFEKVDSNIERSSPVGKTLSNNIPWYRGIVHERNSLVQRNRSLLLYFKKWPSPLEPSVTTIHVSKQPSTWR</sequence>
<dbReference type="PANTHER" id="PTHR19303:SF26">
    <property type="entry name" value="TIGGER TRANSPOSABLE ELEMENT-DERIVED PROTEIN 1"/>
    <property type="match status" value="1"/>
</dbReference>
<reference evidence="3" key="3">
    <citation type="submission" date="2025-09" db="UniProtKB">
        <authorList>
            <consortium name="Ensembl"/>
        </authorList>
    </citation>
    <scope>IDENTIFICATION</scope>
</reference>
<dbReference type="PANTHER" id="PTHR19303">
    <property type="entry name" value="TRANSPOSON"/>
    <property type="match status" value="1"/>
</dbReference>
<dbReference type="InterPro" id="IPR006600">
    <property type="entry name" value="HTH_CenpB_DNA-bd_dom"/>
</dbReference>
<dbReference type="EMBL" id="AQIB01069982">
    <property type="status" value="NOT_ANNOTATED_CDS"/>
    <property type="molecule type" value="Genomic_DNA"/>
</dbReference>
<dbReference type="Gene3D" id="1.10.10.60">
    <property type="entry name" value="Homeodomain-like"/>
    <property type="match status" value="1"/>
</dbReference>
<dbReference type="Ensembl" id="ENSCSAT00000012787.1">
    <property type="protein sequence ID" value="ENSCSAP00000010810.1"/>
    <property type="gene ID" value="ENSCSAG00000014695.1"/>
</dbReference>
<evidence type="ECO:0000256" key="1">
    <source>
        <dbReference type="ARBA" id="ARBA00023125"/>
    </source>
</evidence>
<dbReference type="EMBL" id="AQIB01069981">
    <property type="status" value="NOT_ANNOTATED_CDS"/>
    <property type="molecule type" value="Genomic_DNA"/>
</dbReference>
<protein>
    <recommendedName>
        <fullName evidence="2">HTH CENPB-type domain-containing protein</fullName>
    </recommendedName>
</protein>
<dbReference type="PROSITE" id="PS51253">
    <property type="entry name" value="HTH_CENPB"/>
    <property type="match status" value="1"/>
</dbReference>
<dbReference type="EMBL" id="AQIB01069979">
    <property type="status" value="NOT_ANNOTATED_CDS"/>
    <property type="molecule type" value="Genomic_DNA"/>
</dbReference>